<dbReference type="EMBL" id="KI669754">
    <property type="protein sequence ID" value="ETM98082.1"/>
    <property type="molecule type" value="Genomic_DNA"/>
</dbReference>
<protein>
    <recommendedName>
        <fullName evidence="7">ABC-2 type transporter transmembrane domain-containing protein</fullName>
    </recommendedName>
</protein>
<dbReference type="InterPro" id="IPR013525">
    <property type="entry name" value="ABC2_TM"/>
</dbReference>
<keyword evidence="3 6" id="KW-0812">Transmembrane</keyword>
<feature type="transmembrane region" description="Helical" evidence="6">
    <location>
        <begin position="65"/>
        <end position="85"/>
    </location>
</feature>
<feature type="non-terminal residue" evidence="8">
    <location>
        <position position="356"/>
    </location>
</feature>
<evidence type="ECO:0000256" key="5">
    <source>
        <dbReference type="ARBA" id="ARBA00023136"/>
    </source>
</evidence>
<dbReference type="AlphaFoldDB" id="W2PAK4"/>
<dbReference type="GO" id="GO:0140359">
    <property type="term" value="F:ABC-type transporter activity"/>
    <property type="evidence" value="ECO:0007669"/>
    <property type="project" value="InterPro"/>
</dbReference>
<evidence type="ECO:0000256" key="6">
    <source>
        <dbReference type="SAM" id="Phobius"/>
    </source>
</evidence>
<keyword evidence="2" id="KW-0813">Transport</keyword>
<keyword evidence="4 6" id="KW-1133">Transmembrane helix</keyword>
<dbReference type="OMA" id="TTMSANF"/>
<reference evidence="9" key="1">
    <citation type="submission" date="2011-12" db="EMBL/GenBank/DDBJ databases">
        <authorList>
            <consortium name="The Broad Institute Genome Sequencing Platform"/>
            <person name="Russ C."/>
            <person name="Tyler B."/>
            <person name="Panabieres F."/>
            <person name="Shan W."/>
            <person name="Tripathy S."/>
            <person name="Grunwald N."/>
            <person name="Machado M."/>
            <person name="Young S.K."/>
            <person name="Zeng Q."/>
            <person name="Gargeya S."/>
            <person name="Fitzgerald M."/>
            <person name="Haas B."/>
            <person name="Abouelleil A."/>
            <person name="Alvarado L."/>
            <person name="Arachchi H.M."/>
            <person name="Berlin A."/>
            <person name="Chapman S.B."/>
            <person name="Gearin G."/>
            <person name="Goldberg J."/>
            <person name="Griggs A."/>
            <person name="Gujja S."/>
            <person name="Hansen M."/>
            <person name="Heiman D."/>
            <person name="Howarth C."/>
            <person name="Larimer J."/>
            <person name="Lui A."/>
            <person name="MacDonald P.J.P."/>
            <person name="McCowen C."/>
            <person name="Montmayeur A."/>
            <person name="Murphy C."/>
            <person name="Neiman D."/>
            <person name="Pearson M."/>
            <person name="Priest M."/>
            <person name="Roberts A."/>
            <person name="Saif S."/>
            <person name="Shea T."/>
            <person name="Sisk P."/>
            <person name="Stolte C."/>
            <person name="Sykes S."/>
            <person name="Wortman J."/>
            <person name="Nusbaum C."/>
            <person name="Birren B."/>
        </authorList>
    </citation>
    <scope>NUCLEOTIDE SEQUENCE [LARGE SCALE GENOMIC DNA]</scope>
    <source>
        <strain evidence="9">INRA-310</strain>
    </source>
</reference>
<dbReference type="GO" id="GO:0016020">
    <property type="term" value="C:membrane"/>
    <property type="evidence" value="ECO:0007669"/>
    <property type="project" value="UniProtKB-SubCell"/>
</dbReference>
<dbReference type="Proteomes" id="UP000018817">
    <property type="component" value="Unassembled WGS sequence"/>
</dbReference>
<evidence type="ECO:0000313" key="8">
    <source>
        <dbReference type="EMBL" id="ETM98082.1"/>
    </source>
</evidence>
<keyword evidence="5 6" id="KW-0472">Membrane</keyword>
<evidence type="ECO:0000259" key="7">
    <source>
        <dbReference type="Pfam" id="PF01061"/>
    </source>
</evidence>
<evidence type="ECO:0000256" key="4">
    <source>
        <dbReference type="ARBA" id="ARBA00022989"/>
    </source>
</evidence>
<feature type="transmembrane region" description="Helical" evidence="6">
    <location>
        <begin position="177"/>
        <end position="196"/>
    </location>
</feature>
<proteinExistence type="predicted"/>
<organism evidence="8 9">
    <name type="scientific">Phytophthora nicotianae (strain INRA-310)</name>
    <name type="common">Phytophthora parasitica</name>
    <dbReference type="NCBI Taxonomy" id="761204"/>
    <lineage>
        <taxon>Eukaryota</taxon>
        <taxon>Sar</taxon>
        <taxon>Stramenopiles</taxon>
        <taxon>Oomycota</taxon>
        <taxon>Peronosporomycetes</taxon>
        <taxon>Peronosporales</taxon>
        <taxon>Peronosporaceae</taxon>
        <taxon>Phytophthora</taxon>
    </lineage>
</organism>
<evidence type="ECO:0000256" key="1">
    <source>
        <dbReference type="ARBA" id="ARBA00004141"/>
    </source>
</evidence>
<evidence type="ECO:0000256" key="3">
    <source>
        <dbReference type="ARBA" id="ARBA00022692"/>
    </source>
</evidence>
<sequence>MKLMPEFRQSFWESTRTVTARQWKLTKRNTSFIYVRALMVIVMGLIYGSTFYQTDPKDAQMTIGILFQATIFMSLGQTAQVPTFYEARDIFYKQRSANFYRSASFAIANSLALIPQAIGESIVFGSLVYWMAGLVPHAGHFIIFLIIMMLMNLVYAAWFFCLTAICPSFNIAKPMSTFTIVIFNLFGGFVMAKNVMPDWLIWVYYLVPDSWSLRALCVNQYRSKTFDVCVYDDVDYCSQYNLTMGEYLLQQYAVPSNHDWVWTGVIYMVGLYVFLMATGAFVLEYKRYDGPANVSLKPKDDNRGEATKETSDYVLATTPKNSGTSSGSMHDVALDVPRREKLFTPVTIAFQDLHYF</sequence>
<comment type="subcellular location">
    <subcellularLocation>
        <location evidence="1">Membrane</location>
        <topology evidence="1">Multi-pass membrane protein</topology>
    </subcellularLocation>
</comment>
<evidence type="ECO:0000256" key="2">
    <source>
        <dbReference type="ARBA" id="ARBA00022448"/>
    </source>
</evidence>
<evidence type="ECO:0000313" key="9">
    <source>
        <dbReference type="Proteomes" id="UP000018817"/>
    </source>
</evidence>
<dbReference type="VEuPathDB" id="FungiDB:PPTG_19807"/>
<feature type="transmembrane region" description="Helical" evidence="6">
    <location>
        <begin position="138"/>
        <end position="165"/>
    </location>
</feature>
<feature type="transmembrane region" description="Helical" evidence="6">
    <location>
        <begin position="33"/>
        <end position="53"/>
    </location>
</feature>
<dbReference type="GeneID" id="20188510"/>
<feature type="domain" description="ABC-2 type transporter transmembrane" evidence="7">
    <location>
        <begin position="15"/>
        <end position="221"/>
    </location>
</feature>
<feature type="transmembrane region" description="Helical" evidence="6">
    <location>
        <begin position="260"/>
        <end position="283"/>
    </location>
</feature>
<gene>
    <name evidence="8" type="ORF">PPTG_19807</name>
</gene>
<dbReference type="RefSeq" id="XP_008916621.1">
    <property type="nucleotide sequence ID" value="XM_008918373.1"/>
</dbReference>
<name>W2PAK4_PHYN3</name>
<dbReference type="PANTHER" id="PTHR19241">
    <property type="entry name" value="ATP-BINDING CASSETTE TRANSPORTER"/>
    <property type="match status" value="1"/>
</dbReference>
<reference evidence="8 9" key="2">
    <citation type="submission" date="2013-11" db="EMBL/GenBank/DDBJ databases">
        <title>The Genome Sequence of Phytophthora parasitica INRA-310.</title>
        <authorList>
            <consortium name="The Broad Institute Genomics Platform"/>
            <person name="Russ C."/>
            <person name="Tyler B."/>
            <person name="Panabieres F."/>
            <person name="Shan W."/>
            <person name="Tripathy S."/>
            <person name="Grunwald N."/>
            <person name="Machado M."/>
            <person name="Johnson C.S."/>
            <person name="Arredondo F."/>
            <person name="Hong C."/>
            <person name="Coffey M."/>
            <person name="Young S.K."/>
            <person name="Zeng Q."/>
            <person name="Gargeya S."/>
            <person name="Fitzgerald M."/>
            <person name="Abouelleil A."/>
            <person name="Alvarado L."/>
            <person name="Chapman S.B."/>
            <person name="Gainer-Dewar J."/>
            <person name="Goldberg J."/>
            <person name="Griggs A."/>
            <person name="Gujja S."/>
            <person name="Hansen M."/>
            <person name="Howarth C."/>
            <person name="Imamovic A."/>
            <person name="Ireland A."/>
            <person name="Larimer J."/>
            <person name="McCowan C."/>
            <person name="Murphy C."/>
            <person name="Pearson M."/>
            <person name="Poon T.W."/>
            <person name="Priest M."/>
            <person name="Roberts A."/>
            <person name="Saif S."/>
            <person name="Shea T."/>
            <person name="Sykes S."/>
            <person name="Wortman J."/>
            <person name="Nusbaum C."/>
            <person name="Birren B."/>
        </authorList>
    </citation>
    <scope>NUCLEOTIDE SEQUENCE [LARGE SCALE GENOMIC DNA]</scope>
    <source>
        <strain evidence="8 9">INRA-310</strain>
    </source>
</reference>
<feature type="transmembrane region" description="Helical" evidence="6">
    <location>
        <begin position="106"/>
        <end position="132"/>
    </location>
</feature>
<dbReference type="Pfam" id="PF01061">
    <property type="entry name" value="ABC2_membrane"/>
    <property type="match status" value="1"/>
</dbReference>
<accession>W2PAK4</accession>